<keyword evidence="10" id="KW-1185">Reference proteome</keyword>
<evidence type="ECO:0000256" key="2">
    <source>
        <dbReference type="ARBA" id="ARBA00010388"/>
    </source>
</evidence>
<feature type="transmembrane region" description="Helical" evidence="8">
    <location>
        <begin position="70"/>
        <end position="91"/>
    </location>
</feature>
<evidence type="ECO:0000256" key="3">
    <source>
        <dbReference type="ARBA" id="ARBA00022475"/>
    </source>
</evidence>
<feature type="region of interest" description="Disordered" evidence="7">
    <location>
        <begin position="114"/>
        <end position="151"/>
    </location>
</feature>
<accession>K9ZZP1</accession>
<sequence>MEILFALVVAILAAVGVYLTLSRTILRLVLGLTFVAYAANLAILSAGGLSAAAPPLLSIRGPYVDPLPQALILTAIVIGFGTTALLLTLAVRTYQATGRDDVAGFDDELNELEALPELRADPEHPTNPEELSSTRLTTPEEPVVGPLREQS</sequence>
<keyword evidence="4 8" id="KW-0812">Transmembrane</keyword>
<keyword evidence="5 8" id="KW-1133">Transmembrane helix</keyword>
<gene>
    <name evidence="9" type="ordered locus">Deipe_1086</name>
</gene>
<dbReference type="Proteomes" id="UP000010467">
    <property type="component" value="Chromosome"/>
</dbReference>
<evidence type="ECO:0000313" key="10">
    <source>
        <dbReference type="Proteomes" id="UP000010467"/>
    </source>
</evidence>
<evidence type="ECO:0000313" key="9">
    <source>
        <dbReference type="EMBL" id="AFZ66649.1"/>
    </source>
</evidence>
<dbReference type="EMBL" id="CP003382">
    <property type="protein sequence ID" value="AFZ66649.1"/>
    <property type="molecule type" value="Genomic_DNA"/>
</dbReference>
<dbReference type="InterPro" id="IPR039428">
    <property type="entry name" value="NUOK/Mnh_C1-like"/>
</dbReference>
<evidence type="ECO:0000256" key="8">
    <source>
        <dbReference type="SAM" id="Phobius"/>
    </source>
</evidence>
<evidence type="ECO:0000256" key="6">
    <source>
        <dbReference type="ARBA" id="ARBA00023136"/>
    </source>
</evidence>
<evidence type="ECO:0000256" key="4">
    <source>
        <dbReference type="ARBA" id="ARBA00022692"/>
    </source>
</evidence>
<feature type="transmembrane region" description="Helical" evidence="8">
    <location>
        <begin position="28"/>
        <end position="50"/>
    </location>
</feature>
<feature type="transmembrane region" description="Helical" evidence="8">
    <location>
        <begin position="6"/>
        <end position="21"/>
    </location>
</feature>
<dbReference type="HOGENOM" id="CLU_082058_3_0_0"/>
<dbReference type="KEGG" id="dpd:Deipe_1086"/>
<proteinExistence type="inferred from homology"/>
<evidence type="ECO:0000256" key="1">
    <source>
        <dbReference type="ARBA" id="ARBA00004651"/>
    </source>
</evidence>
<dbReference type="eggNOG" id="COG1006">
    <property type="taxonomic scope" value="Bacteria"/>
</dbReference>
<name>K9ZZP1_DEIPD</name>
<dbReference type="GO" id="GO:0005886">
    <property type="term" value="C:plasma membrane"/>
    <property type="evidence" value="ECO:0007669"/>
    <property type="project" value="UniProtKB-SubCell"/>
</dbReference>
<evidence type="ECO:0000256" key="7">
    <source>
        <dbReference type="SAM" id="MobiDB-lite"/>
    </source>
</evidence>
<dbReference type="PATRIC" id="fig|937777.3.peg.1091"/>
<dbReference type="RefSeq" id="WP_015234959.1">
    <property type="nucleotide sequence ID" value="NC_019793.1"/>
</dbReference>
<feature type="compositionally biased region" description="Basic and acidic residues" evidence="7">
    <location>
        <begin position="116"/>
        <end position="127"/>
    </location>
</feature>
<dbReference type="PANTHER" id="PTHR34583">
    <property type="entry name" value="ANTIPORTER SUBUNIT MNHC2-RELATED"/>
    <property type="match status" value="1"/>
</dbReference>
<comment type="subcellular location">
    <subcellularLocation>
        <location evidence="1">Cell membrane</location>
        <topology evidence="1">Multi-pass membrane protein</topology>
    </subcellularLocation>
</comment>
<dbReference type="PANTHER" id="PTHR34583:SF2">
    <property type="entry name" value="ANTIPORTER SUBUNIT MNHC2-RELATED"/>
    <property type="match status" value="1"/>
</dbReference>
<dbReference type="InterPro" id="IPR050601">
    <property type="entry name" value="CPA3_antiporter_subunitC"/>
</dbReference>
<comment type="similarity">
    <text evidence="2">Belongs to the CPA3 antiporters (TC 2.A.63) subunit C family.</text>
</comment>
<dbReference type="STRING" id="937777.Deipe_1086"/>
<dbReference type="Gene3D" id="1.10.287.3510">
    <property type="match status" value="1"/>
</dbReference>
<keyword evidence="3" id="KW-1003">Cell membrane</keyword>
<protein>
    <submittedName>
        <fullName evidence="9">Multisubunit Na+/H+ antiporter, MnhC subunit</fullName>
    </submittedName>
</protein>
<evidence type="ECO:0000256" key="5">
    <source>
        <dbReference type="ARBA" id="ARBA00022989"/>
    </source>
</evidence>
<dbReference type="OrthoDB" id="9799219at2"/>
<keyword evidence="6 8" id="KW-0472">Membrane</keyword>
<organism evidence="9 10">
    <name type="scientific">Deinococcus peraridilitoris (strain DSM 19664 / LMG 22246 / CIP 109416 / KR-200)</name>
    <dbReference type="NCBI Taxonomy" id="937777"/>
    <lineage>
        <taxon>Bacteria</taxon>
        <taxon>Thermotogati</taxon>
        <taxon>Deinococcota</taxon>
        <taxon>Deinococci</taxon>
        <taxon>Deinococcales</taxon>
        <taxon>Deinococcaceae</taxon>
        <taxon>Deinococcus</taxon>
    </lineage>
</organism>
<dbReference type="AlphaFoldDB" id="K9ZZP1"/>
<reference evidence="10" key="1">
    <citation type="submission" date="2012-03" db="EMBL/GenBank/DDBJ databases">
        <title>Complete sequence of chromosome of Deinococcus peraridilitoris DSM 19664.</title>
        <authorList>
            <person name="Lucas S."/>
            <person name="Copeland A."/>
            <person name="Lapidus A."/>
            <person name="Glavina del Rio T."/>
            <person name="Dalin E."/>
            <person name="Tice H."/>
            <person name="Bruce D."/>
            <person name="Goodwin L."/>
            <person name="Pitluck S."/>
            <person name="Peters L."/>
            <person name="Mikhailova N."/>
            <person name="Lu M."/>
            <person name="Kyrpides N."/>
            <person name="Mavromatis K."/>
            <person name="Ivanova N."/>
            <person name="Brettin T."/>
            <person name="Detter J.C."/>
            <person name="Han C."/>
            <person name="Larimer F."/>
            <person name="Land M."/>
            <person name="Hauser L."/>
            <person name="Markowitz V."/>
            <person name="Cheng J.-F."/>
            <person name="Hugenholtz P."/>
            <person name="Woyke T."/>
            <person name="Wu D."/>
            <person name="Pukall R."/>
            <person name="Steenblock K."/>
            <person name="Brambilla E."/>
            <person name="Klenk H.-P."/>
            <person name="Eisen J.A."/>
        </authorList>
    </citation>
    <scope>NUCLEOTIDE SEQUENCE [LARGE SCALE GENOMIC DNA]</scope>
    <source>
        <strain evidence="10">DSM 19664 / LMG 22246 / CIP 109416 / KR-200</strain>
    </source>
</reference>
<dbReference type="Pfam" id="PF00420">
    <property type="entry name" value="Oxidored_q2"/>
    <property type="match status" value="1"/>
</dbReference>